<gene>
    <name evidence="6" type="ORF">CYMTET_22109</name>
</gene>
<dbReference type="Proteomes" id="UP001190700">
    <property type="component" value="Unassembled WGS sequence"/>
</dbReference>
<comment type="caution">
    <text evidence="6">The sequence shown here is derived from an EMBL/GenBank/DDBJ whole genome shotgun (WGS) entry which is preliminary data.</text>
</comment>
<dbReference type="AlphaFoldDB" id="A0AAE0L2B2"/>
<protein>
    <recommendedName>
        <fullName evidence="8">Endonuclease V</fullName>
    </recommendedName>
</protein>
<evidence type="ECO:0000256" key="2">
    <source>
        <dbReference type="ARBA" id="ARBA00022490"/>
    </source>
</evidence>
<keyword evidence="4" id="KW-0255">Endonuclease</keyword>
<proteinExistence type="predicted"/>
<dbReference type="GO" id="GO:0006281">
    <property type="term" value="P:DNA repair"/>
    <property type="evidence" value="ECO:0007669"/>
    <property type="project" value="InterPro"/>
</dbReference>
<keyword evidence="3" id="KW-0540">Nuclease</keyword>
<evidence type="ECO:0000313" key="7">
    <source>
        <dbReference type="Proteomes" id="UP001190700"/>
    </source>
</evidence>
<dbReference type="EMBL" id="LGRX02010945">
    <property type="protein sequence ID" value="KAK3269448.1"/>
    <property type="molecule type" value="Genomic_DNA"/>
</dbReference>
<accession>A0AAE0L2B2</accession>
<organism evidence="6 7">
    <name type="scientific">Cymbomonas tetramitiformis</name>
    <dbReference type="NCBI Taxonomy" id="36881"/>
    <lineage>
        <taxon>Eukaryota</taxon>
        <taxon>Viridiplantae</taxon>
        <taxon>Chlorophyta</taxon>
        <taxon>Pyramimonadophyceae</taxon>
        <taxon>Pyramimonadales</taxon>
        <taxon>Pyramimonadaceae</taxon>
        <taxon>Cymbomonas</taxon>
    </lineage>
</organism>
<dbReference type="InterPro" id="IPR007581">
    <property type="entry name" value="Endonuclease-V"/>
</dbReference>
<evidence type="ECO:0000313" key="6">
    <source>
        <dbReference type="EMBL" id="KAK3269448.1"/>
    </source>
</evidence>
<evidence type="ECO:0000256" key="1">
    <source>
        <dbReference type="ARBA" id="ARBA00004496"/>
    </source>
</evidence>
<comment type="subcellular location">
    <subcellularLocation>
        <location evidence="1">Cytoplasm</location>
    </subcellularLocation>
</comment>
<dbReference type="Gene3D" id="3.30.2170.10">
    <property type="entry name" value="archaeoglobus fulgidus dsm 4304 superfamily"/>
    <property type="match status" value="1"/>
</dbReference>
<reference evidence="6 7" key="1">
    <citation type="journal article" date="2015" name="Genome Biol. Evol.">
        <title>Comparative Genomics of a Bacterivorous Green Alga Reveals Evolutionary Causalities and Consequences of Phago-Mixotrophic Mode of Nutrition.</title>
        <authorList>
            <person name="Burns J.A."/>
            <person name="Paasch A."/>
            <person name="Narechania A."/>
            <person name="Kim E."/>
        </authorList>
    </citation>
    <scope>NUCLEOTIDE SEQUENCE [LARGE SCALE GENOMIC DNA]</scope>
    <source>
        <strain evidence="6 7">PLY_AMNH</strain>
    </source>
</reference>
<sequence>MLGKLKAERPELMPQVIFLDGNGILHPHGFGLASHLGVLASIPTIGVGKTIMDIDGLHERWNKRRLLPGAHEVLQGDSGNVWGAAVAAPSCIKPVFISVGHRVSLETAVELTKRVSRTRIPEPVRAADLQSRELLRELEENGEVI</sequence>
<dbReference type="GO" id="GO:0016891">
    <property type="term" value="F:RNA endonuclease activity producing 5'-phosphomonoesters, hydrolytic mechanism"/>
    <property type="evidence" value="ECO:0007669"/>
    <property type="project" value="TreeGrafter"/>
</dbReference>
<keyword evidence="5" id="KW-0378">Hydrolase</keyword>
<keyword evidence="2" id="KW-0963">Cytoplasm</keyword>
<dbReference type="Pfam" id="PF04493">
    <property type="entry name" value="Endonuclease_5"/>
    <property type="match status" value="1"/>
</dbReference>
<evidence type="ECO:0000256" key="4">
    <source>
        <dbReference type="ARBA" id="ARBA00022759"/>
    </source>
</evidence>
<dbReference type="GO" id="GO:0005737">
    <property type="term" value="C:cytoplasm"/>
    <property type="evidence" value="ECO:0007669"/>
    <property type="project" value="UniProtKB-SubCell"/>
</dbReference>
<name>A0AAE0L2B2_9CHLO</name>
<evidence type="ECO:0008006" key="8">
    <source>
        <dbReference type="Google" id="ProtNLM"/>
    </source>
</evidence>
<dbReference type="PANTHER" id="PTHR28511">
    <property type="entry name" value="ENDONUCLEASE V"/>
    <property type="match status" value="1"/>
</dbReference>
<keyword evidence="7" id="KW-1185">Reference proteome</keyword>
<dbReference type="GO" id="GO:0005730">
    <property type="term" value="C:nucleolus"/>
    <property type="evidence" value="ECO:0007669"/>
    <property type="project" value="TreeGrafter"/>
</dbReference>
<dbReference type="GO" id="GO:0003727">
    <property type="term" value="F:single-stranded RNA binding"/>
    <property type="evidence" value="ECO:0007669"/>
    <property type="project" value="TreeGrafter"/>
</dbReference>
<evidence type="ECO:0000256" key="3">
    <source>
        <dbReference type="ARBA" id="ARBA00022722"/>
    </source>
</evidence>
<evidence type="ECO:0000256" key="5">
    <source>
        <dbReference type="ARBA" id="ARBA00022801"/>
    </source>
</evidence>
<dbReference type="PANTHER" id="PTHR28511:SF1">
    <property type="entry name" value="ENDONUCLEASE V"/>
    <property type="match status" value="1"/>
</dbReference>